<keyword evidence="3" id="KW-1185">Reference proteome</keyword>
<dbReference type="AlphaFoldDB" id="A0A9R0PU25"/>
<dbReference type="Proteomes" id="UP000324705">
    <property type="component" value="Chromosome 1A"/>
</dbReference>
<dbReference type="Pfam" id="PF07797">
    <property type="entry name" value="DUF1639"/>
    <property type="match status" value="1"/>
</dbReference>
<sequence>MVNSAEPSPAAFPSDLTKEGGATEAGGRAAEMVPMSSSAHRGRLMSLPSMLKPWGSQWLLRCVPVNRHGEPIALDTGSSSDQQYEVSERLQLGVGKVEEAPGTGNPKVDKYPEVTEEVSPQLLKARPGRRRHLAMPSHAATTVVSASSQAFERERRSVRADALNRPRFSISLSAEEIEEDIYGLTGALPCSRPCRRPRKVQKQLDLLFPGTRLSQINVESYRVPDNR</sequence>
<organism evidence="2 3">
    <name type="scientific">Triticum turgidum subsp. durum</name>
    <name type="common">Durum wheat</name>
    <name type="synonym">Triticum durum</name>
    <dbReference type="NCBI Taxonomy" id="4567"/>
    <lineage>
        <taxon>Eukaryota</taxon>
        <taxon>Viridiplantae</taxon>
        <taxon>Streptophyta</taxon>
        <taxon>Embryophyta</taxon>
        <taxon>Tracheophyta</taxon>
        <taxon>Spermatophyta</taxon>
        <taxon>Magnoliopsida</taxon>
        <taxon>Liliopsida</taxon>
        <taxon>Poales</taxon>
        <taxon>Poaceae</taxon>
        <taxon>BOP clade</taxon>
        <taxon>Pooideae</taxon>
        <taxon>Triticodae</taxon>
        <taxon>Triticeae</taxon>
        <taxon>Triticinae</taxon>
        <taxon>Triticum</taxon>
    </lineage>
</organism>
<dbReference type="Gramene" id="TRITD1Av1G015310.1">
    <property type="protein sequence ID" value="TRITD1Av1G015310.1"/>
    <property type="gene ID" value="TRITD1Av1G015310"/>
</dbReference>
<feature type="region of interest" description="Disordered" evidence="1">
    <location>
        <begin position="1"/>
        <end position="35"/>
    </location>
</feature>
<reference evidence="2 3" key="1">
    <citation type="submission" date="2017-09" db="EMBL/GenBank/DDBJ databases">
        <authorList>
            <consortium name="International Durum Wheat Genome Sequencing Consortium (IDWGSC)"/>
            <person name="Milanesi L."/>
        </authorList>
    </citation>
    <scope>NUCLEOTIDE SEQUENCE [LARGE SCALE GENOMIC DNA]</scope>
    <source>
        <strain evidence="3">cv. Svevo</strain>
    </source>
</reference>
<feature type="compositionally biased region" description="Low complexity" evidence="1">
    <location>
        <begin position="19"/>
        <end position="31"/>
    </location>
</feature>
<dbReference type="PANTHER" id="PTHR33130:SF32">
    <property type="entry name" value="DUF3741 DOMAIN-CONTAINING PROTEIN"/>
    <property type="match status" value="1"/>
</dbReference>
<name>A0A9R0PU25_TRITD</name>
<proteinExistence type="predicted"/>
<dbReference type="InterPro" id="IPR012438">
    <property type="entry name" value="DUF1639"/>
</dbReference>
<dbReference type="OMA" id="PKVDKYP"/>
<evidence type="ECO:0000313" key="2">
    <source>
        <dbReference type="EMBL" id="VAH01265.1"/>
    </source>
</evidence>
<accession>A0A9R0PU25</accession>
<evidence type="ECO:0000313" key="3">
    <source>
        <dbReference type="Proteomes" id="UP000324705"/>
    </source>
</evidence>
<dbReference type="EMBL" id="LT934111">
    <property type="protein sequence ID" value="VAH01265.1"/>
    <property type="molecule type" value="Genomic_DNA"/>
</dbReference>
<gene>
    <name evidence="2" type="ORF">TRITD_1Av1G015310</name>
</gene>
<dbReference type="PANTHER" id="PTHR33130">
    <property type="entry name" value="PUTATIVE (DUF1639)-RELATED"/>
    <property type="match status" value="1"/>
</dbReference>
<protein>
    <submittedName>
        <fullName evidence="2">Uncharacterized protein</fullName>
    </submittedName>
</protein>
<evidence type="ECO:0000256" key="1">
    <source>
        <dbReference type="SAM" id="MobiDB-lite"/>
    </source>
</evidence>